<evidence type="ECO:0000259" key="3">
    <source>
        <dbReference type="SMART" id="SM00829"/>
    </source>
</evidence>
<dbReference type="EMBL" id="LLFE01000130">
    <property type="protein sequence ID" value="KQD14355.1"/>
    <property type="molecule type" value="Genomic_DNA"/>
</dbReference>
<evidence type="ECO:0000313" key="5">
    <source>
        <dbReference type="EMBL" id="KQD22080.1"/>
    </source>
</evidence>
<dbReference type="Proteomes" id="UP000051322">
    <property type="component" value="Unassembled WGS sequence"/>
</dbReference>
<dbReference type="Gene3D" id="3.40.50.720">
    <property type="entry name" value="NAD(P)-binding Rossmann-like Domain"/>
    <property type="match status" value="1"/>
</dbReference>
<sequence length="330" mass="35453">MARHVRFHETGGPEVLKIEEVPTPEPKSGEVRIRVHALGLNRAESMYRSGRYVIEPQFPATMGYEASGYIDAIGADVEGFTVGDAVSVIPAFMFDEYGLYGDLVVAPARAVVKNPEGVSWETAAATWMPYTTAWGALIDIANLGKGDFVVLGAASSSVGLAAIEIANSVGATPIALTRKDEKVLELKNAGVEHVLQVGVDDLEQEILNITGGQGARVVFDPVTGPDFENIIKATGKDAIVFIYGALSHDATPIPVMHILGKHTTIRGFEFIEVTADDAKLERAKQFITQGLASGQFKAKIARIFPFEQIVEATQFLESNAQVGKIIVTID</sequence>
<gene>
    <name evidence="5" type="ORF">APD06_01660</name>
    <name evidence="4" type="ORF">APD06_05445</name>
    <name evidence="7" type="ORF">P9867_009555</name>
    <name evidence="6" type="ORF">P9867_12990</name>
</gene>
<dbReference type="InterPro" id="IPR011032">
    <property type="entry name" value="GroES-like_sf"/>
</dbReference>
<dbReference type="GO" id="GO:0070402">
    <property type="term" value="F:NADPH binding"/>
    <property type="evidence" value="ECO:0007669"/>
    <property type="project" value="TreeGrafter"/>
</dbReference>
<feature type="domain" description="Enoyl reductase (ER)" evidence="3">
    <location>
        <begin position="11"/>
        <end position="327"/>
    </location>
</feature>
<reference evidence="4 8" key="1">
    <citation type="submission" date="2015-10" db="EMBL/GenBank/DDBJ databases">
        <title>The utility of whole genome sequencing in characterizing Acinetobacter epidemiology and analyzing hospital outbreaks.</title>
        <authorList>
            <person name="Ozer E.A."/>
            <person name="Fitzpatrick M.A."/>
            <person name="Hauser A.R."/>
        </authorList>
    </citation>
    <scope>NUCLEOTIDE SEQUENCE [LARGE SCALE GENOMIC DNA]</scope>
    <source>
        <strain evidence="4 8">ABBL059</strain>
    </source>
</reference>
<dbReference type="AlphaFoldDB" id="A0A429LNX8"/>
<dbReference type="SUPFAM" id="SSF51735">
    <property type="entry name" value="NAD(P)-binding Rossmann-fold domains"/>
    <property type="match status" value="1"/>
</dbReference>
<evidence type="ECO:0000256" key="2">
    <source>
        <dbReference type="ARBA" id="ARBA00023002"/>
    </source>
</evidence>
<dbReference type="InterPro" id="IPR036291">
    <property type="entry name" value="NAD(P)-bd_dom_sf"/>
</dbReference>
<comment type="caution">
    <text evidence="6">The sequence shown here is derived from an EMBL/GenBank/DDBJ whole genome shotgun (WGS) entry which is preliminary data.</text>
</comment>
<keyword evidence="2" id="KW-0560">Oxidoreductase</keyword>
<dbReference type="EMBL" id="JARTMM020000001">
    <property type="protein sequence ID" value="MEC5496728.1"/>
    <property type="molecule type" value="Genomic_DNA"/>
</dbReference>
<protein>
    <submittedName>
        <fullName evidence="4 6">Alcohol dehydrogenase</fullName>
    </submittedName>
</protein>
<reference evidence="7" key="4">
    <citation type="submission" date="2024-01" db="EMBL/GenBank/DDBJ databases">
        <authorList>
            <person name="Macesic N."/>
        </authorList>
    </citation>
    <scope>NUCLEOTIDE SEQUENCE</scope>
    <source>
        <strain evidence="7">CPO519</strain>
    </source>
</reference>
<dbReference type="PANTHER" id="PTHR48106">
    <property type="entry name" value="QUINONE OXIDOREDUCTASE PIG3-RELATED"/>
    <property type="match status" value="1"/>
</dbReference>
<dbReference type="InterPro" id="IPR020843">
    <property type="entry name" value="ER"/>
</dbReference>
<accession>A0A429LNX8</accession>
<evidence type="ECO:0000313" key="6">
    <source>
        <dbReference type="EMBL" id="MDK4882578.1"/>
    </source>
</evidence>
<dbReference type="SMART" id="SM00829">
    <property type="entry name" value="PKS_ER"/>
    <property type="match status" value="1"/>
</dbReference>
<reference evidence="7 9" key="2">
    <citation type="journal article" date="2023" name="Nat. Commun.">
        <title>Genomic dissection of endemic carbapenem resistance reveals metallo-beta-lactamase dissemination through clonal, plasmid and integron transfer.</title>
        <authorList>
            <person name="Macesic N."/>
            <person name="Hawkey J."/>
            <person name="Vezina B."/>
            <person name="Wisniewski J.A."/>
            <person name="Cottingham H."/>
            <person name="Blakeway L.V."/>
            <person name="Harshegyi T."/>
            <person name="Pragastis K."/>
            <person name="Badoordeen G.Z."/>
            <person name="Dennison A."/>
            <person name="Spelman D.W."/>
            <person name="Jenney A.W.J."/>
            <person name="Peleg A.Y."/>
        </authorList>
    </citation>
    <scope>NUCLEOTIDE SEQUENCE [LARGE SCALE GENOMIC DNA]</scope>
    <source>
        <strain evidence="7 9">CPO519</strain>
    </source>
</reference>
<dbReference type="CDD" id="cd08268">
    <property type="entry name" value="MDR2"/>
    <property type="match status" value="1"/>
</dbReference>
<evidence type="ECO:0000313" key="4">
    <source>
        <dbReference type="EMBL" id="KQD14355.1"/>
    </source>
</evidence>
<reference evidence="6" key="3">
    <citation type="submission" date="2023-01" db="EMBL/GenBank/DDBJ databases">
        <title>Genomic dissection of endemic carbapenem resistance: metallo-beta-lactamase gene dissemination through clonal, plasmid and integron transfer pathways.</title>
        <authorList>
            <person name="Macesic N."/>
        </authorList>
    </citation>
    <scope>NUCLEOTIDE SEQUENCE</scope>
    <source>
        <strain evidence="6">CPO519</strain>
    </source>
</reference>
<dbReference type="SUPFAM" id="SSF50129">
    <property type="entry name" value="GroES-like"/>
    <property type="match status" value="1"/>
</dbReference>
<dbReference type="PANTHER" id="PTHR48106:SF5">
    <property type="entry name" value="ZINC-CONTAINING ALCOHOL DEHYDROGENASE"/>
    <property type="match status" value="1"/>
</dbReference>
<dbReference type="EMBL" id="JARTMM010000051">
    <property type="protein sequence ID" value="MDK4882578.1"/>
    <property type="molecule type" value="Genomic_DNA"/>
</dbReference>
<dbReference type="EMBL" id="LLFE01000010">
    <property type="protein sequence ID" value="KQD22080.1"/>
    <property type="molecule type" value="Genomic_DNA"/>
</dbReference>
<evidence type="ECO:0000313" key="8">
    <source>
        <dbReference type="Proteomes" id="UP000051322"/>
    </source>
</evidence>
<dbReference type="RefSeq" id="WP_000090746.1">
    <property type="nucleotide sequence ID" value="NZ_AP024802.1"/>
</dbReference>
<evidence type="ECO:0000313" key="7">
    <source>
        <dbReference type="EMBL" id="MEC5496728.1"/>
    </source>
</evidence>
<evidence type="ECO:0000313" key="9">
    <source>
        <dbReference type="Proteomes" id="UP001174156"/>
    </source>
</evidence>
<dbReference type="Pfam" id="PF08240">
    <property type="entry name" value="ADH_N"/>
    <property type="match status" value="1"/>
</dbReference>
<dbReference type="GO" id="GO:0016651">
    <property type="term" value="F:oxidoreductase activity, acting on NAD(P)H"/>
    <property type="evidence" value="ECO:0007669"/>
    <property type="project" value="TreeGrafter"/>
</dbReference>
<dbReference type="Proteomes" id="UP001174156">
    <property type="component" value="Unassembled WGS sequence"/>
</dbReference>
<proteinExistence type="predicted"/>
<dbReference type="InterPro" id="IPR013149">
    <property type="entry name" value="ADH-like_C"/>
</dbReference>
<evidence type="ECO:0000256" key="1">
    <source>
        <dbReference type="ARBA" id="ARBA00022857"/>
    </source>
</evidence>
<dbReference type="Gene3D" id="3.90.180.10">
    <property type="entry name" value="Medium-chain alcohol dehydrogenases, catalytic domain"/>
    <property type="match status" value="1"/>
</dbReference>
<keyword evidence="1" id="KW-0521">NADP</keyword>
<dbReference type="Pfam" id="PF00107">
    <property type="entry name" value="ADH_zinc_N"/>
    <property type="match status" value="1"/>
</dbReference>
<name>A0A429LNX8_ACIBA</name>
<organism evidence="6">
    <name type="scientific">Acinetobacter baumannii</name>
    <dbReference type="NCBI Taxonomy" id="470"/>
    <lineage>
        <taxon>Bacteria</taxon>
        <taxon>Pseudomonadati</taxon>
        <taxon>Pseudomonadota</taxon>
        <taxon>Gammaproteobacteria</taxon>
        <taxon>Moraxellales</taxon>
        <taxon>Moraxellaceae</taxon>
        <taxon>Acinetobacter</taxon>
        <taxon>Acinetobacter calcoaceticus/baumannii complex</taxon>
    </lineage>
</organism>
<dbReference type="InterPro" id="IPR013154">
    <property type="entry name" value="ADH-like_N"/>
</dbReference>